<protein>
    <submittedName>
        <fullName evidence="4">Hydroxypyruvate isomerase</fullName>
        <ecNumber evidence="4">5.3.1.22</ecNumber>
    </submittedName>
</protein>
<dbReference type="NCBIfam" id="NF043033">
    <property type="entry name" value="OxoTetrIsom"/>
    <property type="match status" value="1"/>
</dbReference>
<dbReference type="Gene3D" id="3.20.20.150">
    <property type="entry name" value="Divalent-metal-dependent TIM barrel enzymes"/>
    <property type="match status" value="1"/>
</dbReference>
<dbReference type="InterPro" id="IPR026040">
    <property type="entry name" value="HyI-like"/>
</dbReference>
<evidence type="ECO:0000313" key="5">
    <source>
        <dbReference type="Proteomes" id="UP001057998"/>
    </source>
</evidence>
<reference evidence="4" key="1">
    <citation type="submission" date="2022-07" db="EMBL/GenBank/DDBJ databases">
        <title>Genome sequencing of Photobacterium atrarenae GJH2-4.</title>
        <authorList>
            <person name="Park S.-J."/>
        </authorList>
    </citation>
    <scope>NUCLEOTIDE SEQUENCE</scope>
    <source>
        <strain evidence="4">GJH2-4</strain>
    </source>
</reference>
<name>A0ABY5GK23_9GAMM</name>
<dbReference type="InterPro" id="IPR013022">
    <property type="entry name" value="Xyl_isomerase-like_TIM-brl"/>
</dbReference>
<dbReference type="Pfam" id="PF01261">
    <property type="entry name" value="AP_endonuc_2"/>
    <property type="match status" value="1"/>
</dbReference>
<dbReference type="InterPro" id="IPR036237">
    <property type="entry name" value="Xyl_isomerase-like_sf"/>
</dbReference>
<proteinExistence type="inferred from homology"/>
<dbReference type="GO" id="GO:0008903">
    <property type="term" value="F:hydroxypyruvate isomerase activity"/>
    <property type="evidence" value="ECO:0007669"/>
    <property type="project" value="UniProtKB-EC"/>
</dbReference>
<dbReference type="Proteomes" id="UP001057998">
    <property type="component" value="Chromosome 2"/>
</dbReference>
<dbReference type="SUPFAM" id="SSF51658">
    <property type="entry name" value="Xylose isomerase-like"/>
    <property type="match status" value="1"/>
</dbReference>
<dbReference type="InterPro" id="IPR053398">
    <property type="entry name" value="HPT_OtnI_isomerases"/>
</dbReference>
<evidence type="ECO:0000259" key="3">
    <source>
        <dbReference type="Pfam" id="PF01261"/>
    </source>
</evidence>
<dbReference type="EMBL" id="CP101509">
    <property type="protein sequence ID" value="UTV29678.1"/>
    <property type="molecule type" value="Genomic_DNA"/>
</dbReference>
<dbReference type="PIRSF" id="PIRSF006241">
    <property type="entry name" value="HyI"/>
    <property type="match status" value="1"/>
</dbReference>
<evidence type="ECO:0000313" key="4">
    <source>
        <dbReference type="EMBL" id="UTV29678.1"/>
    </source>
</evidence>
<organism evidence="4 5">
    <name type="scientific">Photobacterium atrarenae</name>
    <dbReference type="NCBI Taxonomy" id="865757"/>
    <lineage>
        <taxon>Bacteria</taxon>
        <taxon>Pseudomonadati</taxon>
        <taxon>Pseudomonadota</taxon>
        <taxon>Gammaproteobacteria</taxon>
        <taxon>Vibrionales</taxon>
        <taxon>Vibrionaceae</taxon>
        <taxon>Photobacterium</taxon>
    </lineage>
</organism>
<evidence type="ECO:0000256" key="1">
    <source>
        <dbReference type="ARBA" id="ARBA00023235"/>
    </source>
</evidence>
<keyword evidence="1 2" id="KW-0413">Isomerase</keyword>
<comment type="similarity">
    <text evidence="2">Belongs to the hyi family.</text>
</comment>
<dbReference type="RefSeq" id="WP_255390996.1">
    <property type="nucleotide sequence ID" value="NZ_CP101509.1"/>
</dbReference>
<evidence type="ECO:0000256" key="2">
    <source>
        <dbReference type="PIRNR" id="PIRNR006241"/>
    </source>
</evidence>
<gene>
    <name evidence="4" type="primary">hyi</name>
    <name evidence="4" type="ORF">NNL38_21960</name>
</gene>
<sequence length="258" mass="28332">MPKFAANLSMLFTEHDFLDRFEAAAKAGFDGVEYLFPYDYPAEEIKSRLADNQLQQVLFNLPAGDWAAGDRGIAVDPARVEAFRDGVPKAIEYAKALGCTQVNCLAGIVPDGVSEQQAHATLVDNLRFAAQALEAEGIRLVIEAINTRDIPGFFLNTTAQGKAIIAEVGSANLSLQYDIYHMQIMEGDLAVTLQENLGQIAHVQLADNPGRHEPGTGEINYPFVLSHLDLLGYTGWVGCEYKPKTTTLEGLNWLNQYR</sequence>
<dbReference type="PANTHER" id="PTHR43489">
    <property type="entry name" value="ISOMERASE"/>
    <property type="match status" value="1"/>
</dbReference>
<dbReference type="PANTHER" id="PTHR43489:SF13">
    <property type="entry name" value="HYDROXYPYRUVATE ISOMERASE"/>
    <property type="match status" value="1"/>
</dbReference>
<feature type="domain" description="Xylose isomerase-like TIM barrel" evidence="3">
    <location>
        <begin position="21"/>
        <end position="256"/>
    </location>
</feature>
<dbReference type="EC" id="5.3.1.22" evidence="4"/>
<keyword evidence="5" id="KW-1185">Reference proteome</keyword>
<accession>A0ABY5GK23</accession>
<dbReference type="InterPro" id="IPR017643">
    <property type="entry name" value="Hydroxypyruvate_isomerase"/>
</dbReference>
<dbReference type="NCBIfam" id="TIGR03234">
    <property type="entry name" value="OH-pyruv-isom"/>
    <property type="match status" value="1"/>
</dbReference>
<dbReference type="InterPro" id="IPR050417">
    <property type="entry name" value="Sugar_Epim/Isomerase"/>
</dbReference>